<evidence type="ECO:0000313" key="1">
    <source>
        <dbReference type="EMBL" id="GAJ04752.1"/>
    </source>
</evidence>
<sequence>VKVALERKALLVAPDRWLRDQKLLSTYGNLKRM</sequence>
<feature type="non-terminal residue" evidence="1">
    <location>
        <position position="1"/>
    </location>
</feature>
<dbReference type="EMBL" id="BARW01026372">
    <property type="protein sequence ID" value="GAJ04752.1"/>
    <property type="molecule type" value="Genomic_DNA"/>
</dbReference>
<organism evidence="1">
    <name type="scientific">marine sediment metagenome</name>
    <dbReference type="NCBI Taxonomy" id="412755"/>
    <lineage>
        <taxon>unclassified sequences</taxon>
        <taxon>metagenomes</taxon>
        <taxon>ecological metagenomes</taxon>
    </lineage>
</organism>
<protein>
    <submittedName>
        <fullName evidence="1">Uncharacterized protein</fullName>
    </submittedName>
</protein>
<accession>X1UMC2</accession>
<comment type="caution">
    <text evidence="1">The sequence shown here is derived from an EMBL/GenBank/DDBJ whole genome shotgun (WGS) entry which is preliminary data.</text>
</comment>
<gene>
    <name evidence="1" type="ORF">S12H4_43028</name>
</gene>
<dbReference type="AlphaFoldDB" id="X1UMC2"/>
<name>X1UMC2_9ZZZZ</name>
<reference evidence="1" key="1">
    <citation type="journal article" date="2014" name="Front. Microbiol.">
        <title>High frequency of phylogenetically diverse reductive dehalogenase-homologous genes in deep subseafloor sedimentary metagenomes.</title>
        <authorList>
            <person name="Kawai M."/>
            <person name="Futagami T."/>
            <person name="Toyoda A."/>
            <person name="Takaki Y."/>
            <person name="Nishi S."/>
            <person name="Hori S."/>
            <person name="Arai W."/>
            <person name="Tsubouchi T."/>
            <person name="Morono Y."/>
            <person name="Uchiyama I."/>
            <person name="Ito T."/>
            <person name="Fujiyama A."/>
            <person name="Inagaki F."/>
            <person name="Takami H."/>
        </authorList>
    </citation>
    <scope>NUCLEOTIDE SEQUENCE</scope>
    <source>
        <strain evidence="1">Expedition CK06-06</strain>
    </source>
</reference>
<proteinExistence type="predicted"/>